<evidence type="ECO:0000256" key="1">
    <source>
        <dbReference type="ARBA" id="ARBA00023125"/>
    </source>
</evidence>
<dbReference type="Gene3D" id="3.40.50.300">
    <property type="entry name" value="P-loop containing nucleotide triphosphate hydrolases"/>
    <property type="match status" value="1"/>
</dbReference>
<gene>
    <name evidence="4" type="ORF">GCM10010123_19650</name>
</gene>
<dbReference type="GO" id="GO:0016887">
    <property type="term" value="F:ATP hydrolysis activity"/>
    <property type="evidence" value="ECO:0007669"/>
    <property type="project" value="InterPro"/>
</dbReference>
<accession>A0A8J3B4W2</accession>
<evidence type="ECO:0000313" key="5">
    <source>
        <dbReference type="Proteomes" id="UP000649739"/>
    </source>
</evidence>
<dbReference type="Proteomes" id="UP000649739">
    <property type="component" value="Unassembled WGS sequence"/>
</dbReference>
<dbReference type="SMART" id="SM00382">
    <property type="entry name" value="AAA"/>
    <property type="match status" value="1"/>
</dbReference>
<keyword evidence="5" id="KW-1185">Reference proteome</keyword>
<dbReference type="Gene3D" id="1.10.10.10">
    <property type="entry name" value="Winged helix-like DNA-binding domain superfamily/Winged helix DNA-binding domain"/>
    <property type="match status" value="1"/>
</dbReference>
<dbReference type="GO" id="GO:0005524">
    <property type="term" value="F:ATP binding"/>
    <property type="evidence" value="ECO:0007669"/>
    <property type="project" value="InterPro"/>
</dbReference>
<dbReference type="Pfam" id="PF07728">
    <property type="entry name" value="AAA_5"/>
    <property type="match status" value="1"/>
</dbReference>
<reference evidence="4" key="1">
    <citation type="journal article" date="2014" name="Int. J. Syst. Evol. Microbiol.">
        <title>Complete genome sequence of Corynebacterium casei LMG S-19264T (=DSM 44701T), isolated from a smear-ripened cheese.</title>
        <authorList>
            <consortium name="US DOE Joint Genome Institute (JGI-PGF)"/>
            <person name="Walter F."/>
            <person name="Albersmeier A."/>
            <person name="Kalinowski J."/>
            <person name="Ruckert C."/>
        </authorList>
    </citation>
    <scope>NUCLEOTIDE SEQUENCE</scope>
    <source>
        <strain evidence="4">JCM 3090</strain>
    </source>
</reference>
<dbReference type="InterPro" id="IPR003593">
    <property type="entry name" value="AAA+_ATPase"/>
</dbReference>
<name>A0A8J3B4W2_9ACTN</name>
<feature type="compositionally biased region" description="Pro residues" evidence="2">
    <location>
        <begin position="112"/>
        <end position="132"/>
    </location>
</feature>
<dbReference type="GO" id="GO:0003677">
    <property type="term" value="F:DNA binding"/>
    <property type="evidence" value="ECO:0007669"/>
    <property type="project" value="UniProtKB-KW"/>
</dbReference>
<feature type="region of interest" description="Disordered" evidence="2">
    <location>
        <begin position="99"/>
        <end position="149"/>
    </location>
</feature>
<proteinExistence type="predicted"/>
<dbReference type="PANTHER" id="PTHR42759">
    <property type="entry name" value="MOXR FAMILY PROTEIN"/>
    <property type="match status" value="1"/>
</dbReference>
<dbReference type="SUPFAM" id="SSF46785">
    <property type="entry name" value="Winged helix' DNA-binding domain"/>
    <property type="match status" value="1"/>
</dbReference>
<dbReference type="InterPro" id="IPR036390">
    <property type="entry name" value="WH_DNA-bd_sf"/>
</dbReference>
<dbReference type="CDD" id="cd00009">
    <property type="entry name" value="AAA"/>
    <property type="match status" value="1"/>
</dbReference>
<feature type="compositionally biased region" description="Polar residues" evidence="2">
    <location>
        <begin position="1"/>
        <end position="10"/>
    </location>
</feature>
<dbReference type="EMBL" id="BMQB01000003">
    <property type="protein sequence ID" value="GGJ89902.1"/>
    <property type="molecule type" value="Genomic_DNA"/>
</dbReference>
<keyword evidence="1" id="KW-0238">DNA-binding</keyword>
<dbReference type="AlphaFoldDB" id="A0A8J3B4W2"/>
<comment type="caution">
    <text evidence="4">The sequence shown here is derived from an EMBL/GenBank/DDBJ whole genome shotgun (WGS) entry which is preliminary data.</text>
</comment>
<organism evidence="4 5">
    <name type="scientific">Pilimelia anulata</name>
    <dbReference type="NCBI Taxonomy" id="53371"/>
    <lineage>
        <taxon>Bacteria</taxon>
        <taxon>Bacillati</taxon>
        <taxon>Actinomycetota</taxon>
        <taxon>Actinomycetes</taxon>
        <taxon>Micromonosporales</taxon>
        <taxon>Micromonosporaceae</taxon>
        <taxon>Pilimelia</taxon>
    </lineage>
</organism>
<sequence>MTTGIDTPPTSGAPMRMATPSGGVNADGSPTLRPGQLQAMVLGHLAEDDSRHATVGEIAKALGGRSTGAVGQALDRLQQLGHVVSTFGSGRREFSVTTTGVNQHQTNLNRGPMPPAPQRAPRSTPPAPPAPTGPVIRPNGTPYHPRRLAGRRDVDVLQELRGAGIAVLLYGPPGTGKTSVVEAAFGDELHTVAGDGDTTVGDLIGDYVPDGPGYRFVPGPLPTAMERGEVLFIDDATLISPRVLAAMYPAMDGRRQIVLKADGGRVVTATDGFYVIAGHNPGVQGAVLTEALASRFTTHVEVTTDYDLARALGVDARAVRAAMDLHGRVKAGEIGWAPQLRELLGFKAVADVLDLDSAIANLAGVAPPEDRDAVVEALAKRFSRQPNTVAGLALGRQL</sequence>
<dbReference type="RefSeq" id="WP_229783471.1">
    <property type="nucleotide sequence ID" value="NZ_BMQB01000003.1"/>
</dbReference>
<evidence type="ECO:0000256" key="2">
    <source>
        <dbReference type="SAM" id="MobiDB-lite"/>
    </source>
</evidence>
<evidence type="ECO:0000259" key="3">
    <source>
        <dbReference type="SMART" id="SM00382"/>
    </source>
</evidence>
<dbReference type="SUPFAM" id="SSF52540">
    <property type="entry name" value="P-loop containing nucleoside triphosphate hydrolases"/>
    <property type="match status" value="1"/>
</dbReference>
<feature type="compositionally biased region" description="Polar residues" evidence="2">
    <location>
        <begin position="99"/>
        <end position="109"/>
    </location>
</feature>
<dbReference type="InterPro" id="IPR027417">
    <property type="entry name" value="P-loop_NTPase"/>
</dbReference>
<dbReference type="InterPro" id="IPR036388">
    <property type="entry name" value="WH-like_DNA-bd_sf"/>
</dbReference>
<dbReference type="PANTHER" id="PTHR42759:SF1">
    <property type="entry name" value="MAGNESIUM-CHELATASE SUBUNIT CHLD"/>
    <property type="match status" value="1"/>
</dbReference>
<feature type="domain" description="AAA+ ATPase" evidence="3">
    <location>
        <begin position="163"/>
        <end position="307"/>
    </location>
</feature>
<dbReference type="InterPro" id="IPR011704">
    <property type="entry name" value="ATPase_dyneun-rel_AAA"/>
</dbReference>
<protein>
    <recommendedName>
        <fullName evidence="3">AAA+ ATPase domain-containing protein</fullName>
    </recommendedName>
</protein>
<reference evidence="4" key="2">
    <citation type="submission" date="2020-09" db="EMBL/GenBank/DDBJ databases">
        <authorList>
            <person name="Sun Q."/>
            <person name="Ohkuma M."/>
        </authorList>
    </citation>
    <scope>NUCLEOTIDE SEQUENCE</scope>
    <source>
        <strain evidence="4">JCM 3090</strain>
    </source>
</reference>
<feature type="region of interest" description="Disordered" evidence="2">
    <location>
        <begin position="1"/>
        <end position="31"/>
    </location>
</feature>
<dbReference type="InterPro" id="IPR050764">
    <property type="entry name" value="CbbQ/NirQ/NorQ/GpvN"/>
</dbReference>
<evidence type="ECO:0000313" key="4">
    <source>
        <dbReference type="EMBL" id="GGJ89902.1"/>
    </source>
</evidence>